<dbReference type="InterPro" id="IPR050789">
    <property type="entry name" value="Diverse_Enzym_Activities"/>
</dbReference>
<feature type="domain" description="Beta-lactamase-related" evidence="3">
    <location>
        <begin position="64"/>
        <end position="389"/>
    </location>
</feature>
<dbReference type="PANTHER" id="PTHR43283">
    <property type="entry name" value="BETA-LACTAMASE-RELATED"/>
    <property type="match status" value="1"/>
</dbReference>
<dbReference type="OrthoDB" id="428260at2759"/>
<keyword evidence="5" id="KW-1185">Reference proteome</keyword>
<dbReference type="PANTHER" id="PTHR43283:SF17">
    <property type="entry name" value="(LOVD), PUTATIVE (AFU_ORTHOLOGUE AFUA_5G00920)-RELATED"/>
    <property type="match status" value="1"/>
</dbReference>
<dbReference type="Proteomes" id="UP000297777">
    <property type="component" value="Unassembled WGS sequence"/>
</dbReference>
<dbReference type="SUPFAM" id="SSF56601">
    <property type="entry name" value="beta-lactamase/transpeptidase-like"/>
    <property type="match status" value="1"/>
</dbReference>
<evidence type="ECO:0000256" key="1">
    <source>
        <dbReference type="ARBA" id="ARBA00009009"/>
    </source>
</evidence>
<protein>
    <recommendedName>
        <fullName evidence="3">Beta-lactamase-related domain-containing protein</fullName>
    </recommendedName>
</protein>
<keyword evidence="2" id="KW-0378">Hydrolase</keyword>
<evidence type="ECO:0000313" key="4">
    <source>
        <dbReference type="EMBL" id="TGO10795.1"/>
    </source>
</evidence>
<proteinExistence type="inferred from homology"/>
<reference evidence="4 5" key="1">
    <citation type="submission" date="2017-12" db="EMBL/GenBank/DDBJ databases">
        <title>Comparative genomics of Botrytis spp.</title>
        <authorList>
            <person name="Valero-Jimenez C.A."/>
            <person name="Tapia P."/>
            <person name="Veloso J."/>
            <person name="Silva-Moreno E."/>
            <person name="Staats M."/>
            <person name="Valdes J.H."/>
            <person name="Van Kan J.A.L."/>
        </authorList>
    </citation>
    <scope>NUCLEOTIDE SEQUENCE [LARGE SCALE GENOMIC DNA]</scope>
    <source>
        <strain evidence="4 5">Bt9001</strain>
    </source>
</reference>
<comment type="similarity">
    <text evidence="1">Belongs to the class-A beta-lactamase family.</text>
</comment>
<gene>
    <name evidence="4" type="ORF">BTUL_0125g00080</name>
</gene>
<evidence type="ECO:0000313" key="5">
    <source>
        <dbReference type="Proteomes" id="UP000297777"/>
    </source>
</evidence>
<dbReference type="InterPro" id="IPR001466">
    <property type="entry name" value="Beta-lactam-related"/>
</dbReference>
<accession>A0A4Z1EEL7</accession>
<comment type="caution">
    <text evidence="4">The sequence shown here is derived from an EMBL/GenBank/DDBJ whole genome shotgun (WGS) entry which is preliminary data.</text>
</comment>
<organism evidence="4 5">
    <name type="scientific">Botrytis tulipae</name>
    <dbReference type="NCBI Taxonomy" id="87230"/>
    <lineage>
        <taxon>Eukaryota</taxon>
        <taxon>Fungi</taxon>
        <taxon>Dikarya</taxon>
        <taxon>Ascomycota</taxon>
        <taxon>Pezizomycotina</taxon>
        <taxon>Leotiomycetes</taxon>
        <taxon>Helotiales</taxon>
        <taxon>Sclerotiniaceae</taxon>
        <taxon>Botrytis</taxon>
    </lineage>
</organism>
<sequence>MNPNSLDRTLQGATSTGDTGSRALPGVVFMAKDIKRSLSYSKGFGIGSWSKEDSEIELDGVCFGASMTKLMTSIAAMQTVERGLIGLDDDVSTILHEWKDAQILEGFGEDGKPQLRRAKNKITLRLLLSHASGISYDIMDPKLTQWRKSVGQEIGTFSGSIDAGYTFPLVYEPGEGWSYGAGIDWAGRLVERLNGSISLGEYMQKNIWQPLGMNSTTFNIDKNPSLQKRRVDMSVRNAAGHIEALPAPVFASPAQDDCGGIGVYTTAPDYMKVVEALLRSDDRILKLATVDEMFKPQLSDPIHLENVLKIPQMKSILAGNLPDGLKVNFGLGGLLNMESLPTGRLAGAMQWGGMPNLFWNVRAFLLTKRQWVDRESGVAATYFSQLMPTGDPKSIELLTELEGEVYKSL</sequence>
<dbReference type="Pfam" id="PF00144">
    <property type="entry name" value="Beta-lactamase"/>
    <property type="match status" value="1"/>
</dbReference>
<evidence type="ECO:0000259" key="3">
    <source>
        <dbReference type="Pfam" id="PF00144"/>
    </source>
</evidence>
<dbReference type="Gene3D" id="3.40.710.10">
    <property type="entry name" value="DD-peptidase/beta-lactamase superfamily"/>
    <property type="match status" value="1"/>
</dbReference>
<dbReference type="GO" id="GO:0016787">
    <property type="term" value="F:hydrolase activity"/>
    <property type="evidence" value="ECO:0007669"/>
    <property type="project" value="UniProtKB-KW"/>
</dbReference>
<dbReference type="AlphaFoldDB" id="A0A4Z1EEL7"/>
<dbReference type="EMBL" id="PQXH01000125">
    <property type="protein sequence ID" value="TGO10795.1"/>
    <property type="molecule type" value="Genomic_DNA"/>
</dbReference>
<dbReference type="InterPro" id="IPR012338">
    <property type="entry name" value="Beta-lactam/transpept-like"/>
</dbReference>
<evidence type="ECO:0000256" key="2">
    <source>
        <dbReference type="ARBA" id="ARBA00022801"/>
    </source>
</evidence>
<name>A0A4Z1EEL7_9HELO</name>